<protein>
    <submittedName>
        <fullName evidence="1">Uncharacterized protein</fullName>
    </submittedName>
</protein>
<organism evidence="1 2">
    <name type="scientific">Trichostrongylus colubriformis</name>
    <name type="common">Black scour worm</name>
    <dbReference type="NCBI Taxonomy" id="6319"/>
    <lineage>
        <taxon>Eukaryota</taxon>
        <taxon>Metazoa</taxon>
        <taxon>Ecdysozoa</taxon>
        <taxon>Nematoda</taxon>
        <taxon>Chromadorea</taxon>
        <taxon>Rhabditida</taxon>
        <taxon>Rhabditina</taxon>
        <taxon>Rhabditomorpha</taxon>
        <taxon>Strongyloidea</taxon>
        <taxon>Trichostrongylidae</taxon>
        <taxon>Trichostrongylus</taxon>
    </lineage>
</organism>
<sequence>MNFTIHFHDFISLCLQKDFKCRPKYKALLMTTYLNSWEEFKSVVEGTSRKLLKKTGFAQAITQLTSLSAEMQDDELSQHAVLCHTEQARIYRKLNNNNEERKQYVVAAHILNNALQQIQEGPNSRSRAHGYLRREVTVLYSRAVKLCMEMKDLRIAGLTSLEAAKVLSKCMHHDMAAEHAQRAVRLLEGDFIAHTQALYCLATIHFRSYQWGHLLADIDEIWMAIMKNRSKSPMGRRVLKDLEVITVLILWKTQLSQSSSRHKMLMNLYADTHVSHGWKKSASCQSANENSALSLQEFLLVQNFLSLLTLRKIQEARILLLSCKSGFDRVEAADCIKSRLLFLSPLAVQVILLFTDKCSLY</sequence>
<keyword evidence="2" id="KW-1185">Reference proteome</keyword>
<dbReference type="GO" id="GO:0005769">
    <property type="term" value="C:early endosome"/>
    <property type="evidence" value="ECO:0007669"/>
    <property type="project" value="TreeGrafter"/>
</dbReference>
<evidence type="ECO:0000313" key="2">
    <source>
        <dbReference type="Proteomes" id="UP001331761"/>
    </source>
</evidence>
<dbReference type="EMBL" id="WIXE01022738">
    <property type="protein sequence ID" value="KAK5967227.1"/>
    <property type="molecule type" value="Genomic_DNA"/>
</dbReference>
<dbReference type="AlphaFoldDB" id="A0AAN8F4E5"/>
<name>A0AAN8F4E5_TRICO</name>
<dbReference type="GO" id="GO:0099518">
    <property type="term" value="P:vesicle cytoskeletal trafficking"/>
    <property type="evidence" value="ECO:0007669"/>
    <property type="project" value="TreeGrafter"/>
</dbReference>
<evidence type="ECO:0000313" key="1">
    <source>
        <dbReference type="EMBL" id="KAK5967227.1"/>
    </source>
</evidence>
<dbReference type="InterPro" id="IPR039494">
    <property type="entry name" value="F8A"/>
</dbReference>
<gene>
    <name evidence="1" type="ORF">GCK32_000240</name>
</gene>
<dbReference type="PANTHER" id="PTHR16797">
    <property type="entry name" value="FACTOR VIII-ASSOCIATED GENE 1"/>
    <property type="match status" value="1"/>
</dbReference>
<accession>A0AAN8F4E5</accession>
<dbReference type="Proteomes" id="UP001331761">
    <property type="component" value="Unassembled WGS sequence"/>
</dbReference>
<proteinExistence type="predicted"/>
<dbReference type="PANTHER" id="PTHR16797:SF4">
    <property type="entry name" value="40-KDA HUNTINGTIN-ASSOCIATED PROTEIN"/>
    <property type="match status" value="1"/>
</dbReference>
<reference evidence="1 2" key="1">
    <citation type="submission" date="2019-10" db="EMBL/GenBank/DDBJ databases">
        <title>Assembly and Annotation for the nematode Trichostrongylus colubriformis.</title>
        <authorList>
            <person name="Martin J."/>
        </authorList>
    </citation>
    <scope>NUCLEOTIDE SEQUENCE [LARGE SCALE GENOMIC DNA]</scope>
    <source>
        <strain evidence="1">G859</strain>
        <tissue evidence="1">Whole worm</tissue>
    </source>
</reference>
<comment type="caution">
    <text evidence="1">The sequence shown here is derived from an EMBL/GenBank/DDBJ whole genome shotgun (WGS) entry which is preliminary data.</text>
</comment>